<dbReference type="PROSITE" id="PS50045">
    <property type="entry name" value="SIGMA54_INTERACT_4"/>
    <property type="match status" value="1"/>
</dbReference>
<dbReference type="Pfam" id="PF00158">
    <property type="entry name" value="Sigma54_activat"/>
    <property type="match status" value="1"/>
</dbReference>
<dbReference type="SUPFAM" id="SSF52540">
    <property type="entry name" value="P-loop containing nucleoside triphosphate hydrolases"/>
    <property type="match status" value="1"/>
</dbReference>
<dbReference type="EMBL" id="AP017928">
    <property type="protein sequence ID" value="BBA33872.1"/>
    <property type="molecule type" value="Genomic_DNA"/>
</dbReference>
<evidence type="ECO:0000256" key="1">
    <source>
        <dbReference type="ARBA" id="ARBA00022741"/>
    </source>
</evidence>
<keyword evidence="2" id="KW-0067">ATP-binding</keyword>
<evidence type="ECO:0000313" key="4">
    <source>
        <dbReference type="EMBL" id="BBA33872.1"/>
    </source>
</evidence>
<evidence type="ECO:0000259" key="3">
    <source>
        <dbReference type="PROSITE" id="PS50045"/>
    </source>
</evidence>
<dbReference type="CDD" id="cd00009">
    <property type="entry name" value="AAA"/>
    <property type="match status" value="1"/>
</dbReference>
<accession>A0A250KQQ6</accession>
<dbReference type="Proteomes" id="UP000266313">
    <property type="component" value="Chromosome"/>
</dbReference>
<organism evidence="4 5">
    <name type="scientific">Methylocaldum marinum</name>
    <dbReference type="NCBI Taxonomy" id="1432792"/>
    <lineage>
        <taxon>Bacteria</taxon>
        <taxon>Pseudomonadati</taxon>
        <taxon>Pseudomonadota</taxon>
        <taxon>Gammaproteobacteria</taxon>
        <taxon>Methylococcales</taxon>
        <taxon>Methylococcaceae</taxon>
        <taxon>Methylocaldum</taxon>
    </lineage>
</organism>
<feature type="domain" description="Sigma-54 factor interaction" evidence="3">
    <location>
        <begin position="187"/>
        <end position="419"/>
    </location>
</feature>
<keyword evidence="1" id="KW-0547">Nucleotide-binding</keyword>
<dbReference type="AlphaFoldDB" id="A0A250KQQ6"/>
<dbReference type="Gene3D" id="1.10.8.60">
    <property type="match status" value="1"/>
</dbReference>
<name>A0A250KQQ6_9GAMM</name>
<dbReference type="PANTHER" id="PTHR32071">
    <property type="entry name" value="TRANSCRIPTIONAL REGULATORY PROTEIN"/>
    <property type="match status" value="1"/>
</dbReference>
<reference evidence="4 5" key="1">
    <citation type="submission" date="2016-12" db="EMBL/GenBank/DDBJ databases">
        <title>Genome sequencing of Methylocaldum marinum.</title>
        <authorList>
            <person name="Takeuchi M."/>
            <person name="Kamagata Y."/>
            <person name="Hiraoka S."/>
            <person name="Oshima K."/>
            <person name="Hattori M."/>
            <person name="Iwasaki W."/>
        </authorList>
    </citation>
    <scope>NUCLEOTIDE SEQUENCE [LARGE SCALE GENOMIC DNA]</scope>
    <source>
        <strain evidence="4 5">S8</strain>
    </source>
</reference>
<dbReference type="GO" id="GO:0005524">
    <property type="term" value="F:ATP binding"/>
    <property type="evidence" value="ECO:0007669"/>
    <property type="project" value="UniProtKB-KW"/>
</dbReference>
<proteinExistence type="predicted"/>
<dbReference type="Gene3D" id="3.40.50.300">
    <property type="entry name" value="P-loop containing nucleotide triphosphate hydrolases"/>
    <property type="match status" value="1"/>
</dbReference>
<dbReference type="GO" id="GO:0006355">
    <property type="term" value="P:regulation of DNA-templated transcription"/>
    <property type="evidence" value="ECO:0007669"/>
    <property type="project" value="InterPro"/>
</dbReference>
<evidence type="ECO:0000313" key="5">
    <source>
        <dbReference type="Proteomes" id="UP000266313"/>
    </source>
</evidence>
<dbReference type="KEGG" id="mmai:sS8_1918"/>
<dbReference type="Pfam" id="PF25601">
    <property type="entry name" value="AAA_lid_14"/>
    <property type="match status" value="1"/>
</dbReference>
<dbReference type="OrthoDB" id="9804019at2"/>
<dbReference type="InterPro" id="IPR002078">
    <property type="entry name" value="Sigma_54_int"/>
</dbReference>
<dbReference type="RefSeq" id="WP_119629398.1">
    <property type="nucleotide sequence ID" value="NZ_AP017928.1"/>
</dbReference>
<sequence>MKKRQPEQFEFFEQIADLAFVNPFSRERESADCRVLNGTPGQWDLSRRSEKIQALLRERLQALKPPAEFRIGDYRGRVREIMEYAWLFYQFHEFQDRFDRFIAAQERAGDEPIELPFADEVTGCFRRAGFGEADCAKYIGLFYQLRRGFLFINSSVSGDCPSIVELRMRLWNHIFTFNPHWYLDYLIGRMEEFSTLLLGATGSGKSLAARAIGCSGFIPFDLKRRRFRESFTRSFQAINLAQFPASLLESELFGHKKGAFTGAIENHPGGFARCSPYGAVFIDEIGDIDIPTQVKLLNVIQDRTFSPVGSHERQRFSGRVISATHRDIEQLRRDGHFRDDLYYRLCSDVIVVPGLQQRLRENPEELRPLIGRLLKRVLDNPDGQLVARIEDRIRETVPQHYSWPGNVRELEQCIRRICLTGDYRGAENARSSDVGTAFRLAETGAEPGVQQLLQQYCRFLYEKYGSYEAVARITRLDRRTARKYIVDPS</sequence>
<evidence type="ECO:0000256" key="2">
    <source>
        <dbReference type="ARBA" id="ARBA00022840"/>
    </source>
</evidence>
<dbReference type="InterPro" id="IPR027417">
    <property type="entry name" value="P-loop_NTPase"/>
</dbReference>
<dbReference type="PANTHER" id="PTHR32071:SF122">
    <property type="entry name" value="SIGMA FACTOR"/>
    <property type="match status" value="1"/>
</dbReference>
<protein>
    <submittedName>
        <fullName evidence="4">Sigma-54 specific transcriptional regulator</fullName>
    </submittedName>
</protein>
<gene>
    <name evidence="4" type="ORF">sS8_1918</name>
</gene>
<dbReference type="InterPro" id="IPR058031">
    <property type="entry name" value="AAA_lid_NorR"/>
</dbReference>
<keyword evidence="5" id="KW-1185">Reference proteome</keyword>